<proteinExistence type="predicted"/>
<feature type="domain" description="VapC45 PIN like" evidence="1">
    <location>
        <begin position="51"/>
        <end position="98"/>
    </location>
</feature>
<dbReference type="Proteomes" id="UP000655287">
    <property type="component" value="Unassembled WGS sequence"/>
</dbReference>
<sequence>MKHVTARWYIDADALGLAHVLIRARRDVTFCGDDGQRHHKSWTLAPCLVQDTATPDDVWIPRVAGAGLAIITRDKHISMRTAEKNAVLAARARMFAITSDESLDAWGMLEVIVTQWRHIEKAATRPGPYIYAVTRSGIREIALTS</sequence>
<organism evidence="2 3">
    <name type="scientific">Sphaerisporangium rufum</name>
    <dbReference type="NCBI Taxonomy" id="1381558"/>
    <lineage>
        <taxon>Bacteria</taxon>
        <taxon>Bacillati</taxon>
        <taxon>Actinomycetota</taxon>
        <taxon>Actinomycetes</taxon>
        <taxon>Streptosporangiales</taxon>
        <taxon>Streptosporangiaceae</taxon>
        <taxon>Sphaerisporangium</taxon>
    </lineage>
</organism>
<name>A0A919QZP1_9ACTN</name>
<protein>
    <recommendedName>
        <fullName evidence="1">VapC45 PIN like domain-containing protein</fullName>
    </recommendedName>
</protein>
<evidence type="ECO:0000313" key="3">
    <source>
        <dbReference type="Proteomes" id="UP000655287"/>
    </source>
</evidence>
<evidence type="ECO:0000259" key="1">
    <source>
        <dbReference type="Pfam" id="PF18478"/>
    </source>
</evidence>
<evidence type="ECO:0000313" key="2">
    <source>
        <dbReference type="EMBL" id="GII75760.1"/>
    </source>
</evidence>
<comment type="caution">
    <text evidence="2">The sequence shown here is derived from an EMBL/GenBank/DDBJ whole genome shotgun (WGS) entry which is preliminary data.</text>
</comment>
<dbReference type="InterPro" id="IPR041375">
    <property type="entry name" value="VapC45_PIN-like"/>
</dbReference>
<dbReference type="Pfam" id="PF18478">
    <property type="entry name" value="PIN_10"/>
    <property type="match status" value="1"/>
</dbReference>
<gene>
    <name evidence="2" type="ORF">Sru01_07420</name>
</gene>
<dbReference type="EMBL" id="BOOU01000012">
    <property type="protein sequence ID" value="GII75760.1"/>
    <property type="molecule type" value="Genomic_DNA"/>
</dbReference>
<dbReference type="AlphaFoldDB" id="A0A919QZP1"/>
<keyword evidence="3" id="KW-1185">Reference proteome</keyword>
<dbReference type="RefSeq" id="WP_203982412.1">
    <property type="nucleotide sequence ID" value="NZ_BOOU01000012.1"/>
</dbReference>
<reference evidence="2" key="1">
    <citation type="submission" date="2021-01" db="EMBL/GenBank/DDBJ databases">
        <title>Whole genome shotgun sequence of Sphaerisporangium rufum NBRC 109079.</title>
        <authorList>
            <person name="Komaki H."/>
            <person name="Tamura T."/>
        </authorList>
    </citation>
    <scope>NUCLEOTIDE SEQUENCE</scope>
    <source>
        <strain evidence="2">NBRC 109079</strain>
    </source>
</reference>
<accession>A0A919QZP1</accession>